<dbReference type="EMBL" id="QUAK01000119">
    <property type="protein sequence ID" value="RFU84529.1"/>
    <property type="molecule type" value="Genomic_DNA"/>
</dbReference>
<dbReference type="Proteomes" id="UP000263094">
    <property type="component" value="Unassembled WGS sequence"/>
</dbReference>
<dbReference type="Pfam" id="PF05685">
    <property type="entry name" value="Uma2"/>
    <property type="match status" value="1"/>
</dbReference>
<dbReference type="Gene3D" id="3.90.1570.10">
    <property type="entry name" value="tt1808, chain A"/>
    <property type="match status" value="1"/>
</dbReference>
<keyword evidence="2" id="KW-0540">Nuclease</keyword>
<protein>
    <submittedName>
        <fullName evidence="2">Uma2 family endonuclease</fullName>
    </submittedName>
</protein>
<reference evidence="2 3" key="1">
    <citation type="submission" date="2018-08" db="EMBL/GenBank/DDBJ databases">
        <title>Isolation, diversity and antifungal activity of Actinobacteria from wheat.</title>
        <authorList>
            <person name="Han C."/>
        </authorList>
    </citation>
    <scope>NUCLEOTIDE SEQUENCE [LARGE SCALE GENOMIC DNA]</scope>
    <source>
        <strain evidence="2 3">NEAU-YY421</strain>
    </source>
</reference>
<dbReference type="RefSeq" id="WP_128557832.1">
    <property type="nucleotide sequence ID" value="NZ_QUAK01000119.1"/>
</dbReference>
<feature type="domain" description="Putative restriction endonuclease" evidence="1">
    <location>
        <begin position="37"/>
        <end position="175"/>
    </location>
</feature>
<dbReference type="PANTHER" id="PTHR35400:SF3">
    <property type="entry name" value="SLL1072 PROTEIN"/>
    <property type="match status" value="1"/>
</dbReference>
<dbReference type="InterPro" id="IPR012296">
    <property type="entry name" value="Nuclease_put_TT1808"/>
</dbReference>
<gene>
    <name evidence="2" type="ORF">DY218_22005</name>
</gene>
<evidence type="ECO:0000313" key="2">
    <source>
        <dbReference type="EMBL" id="RFU84529.1"/>
    </source>
</evidence>
<evidence type="ECO:0000259" key="1">
    <source>
        <dbReference type="Pfam" id="PF05685"/>
    </source>
</evidence>
<accession>A0A372M135</accession>
<dbReference type="AlphaFoldDB" id="A0A372M135"/>
<sequence length="225" mass="24666">MTALAHKAPEDITPDADLTPTPVLDVDEVLWQAWKTLELPEGYHAEIIEGAIEVSPTGRLTHAQIVNRLRESLVLFLAKSEFQSLQDTNVIHGRKAWTPDVLIAPRDLEPHADEDGLGIKASAVSLVVEVVSPGRECRRRDRERKRREYARAGIPLYVIVDSHDARGTVTVLSDPQPDRADWVGIHRVPFGTEVVLQDGPAKGFAVTEAITGPLAAKPTKASAEK</sequence>
<dbReference type="OrthoDB" id="3870404at2"/>
<dbReference type="SUPFAM" id="SSF52980">
    <property type="entry name" value="Restriction endonuclease-like"/>
    <property type="match status" value="1"/>
</dbReference>
<keyword evidence="2" id="KW-0378">Hydrolase</keyword>
<keyword evidence="3" id="KW-1185">Reference proteome</keyword>
<dbReference type="PANTHER" id="PTHR35400">
    <property type="entry name" value="SLR1083 PROTEIN"/>
    <property type="match status" value="1"/>
</dbReference>
<name>A0A372M135_9ACTN</name>
<proteinExistence type="predicted"/>
<dbReference type="InterPro" id="IPR011335">
    <property type="entry name" value="Restrct_endonuc-II-like"/>
</dbReference>
<evidence type="ECO:0000313" key="3">
    <source>
        <dbReference type="Proteomes" id="UP000263094"/>
    </source>
</evidence>
<dbReference type="GO" id="GO:0004519">
    <property type="term" value="F:endonuclease activity"/>
    <property type="evidence" value="ECO:0007669"/>
    <property type="project" value="UniProtKB-KW"/>
</dbReference>
<dbReference type="CDD" id="cd06260">
    <property type="entry name" value="DUF820-like"/>
    <property type="match status" value="1"/>
</dbReference>
<comment type="caution">
    <text evidence="2">The sequence shown here is derived from an EMBL/GenBank/DDBJ whole genome shotgun (WGS) entry which is preliminary data.</text>
</comment>
<organism evidence="2 3">
    <name type="scientific">Streptomyces triticagri</name>
    <dbReference type="NCBI Taxonomy" id="2293568"/>
    <lineage>
        <taxon>Bacteria</taxon>
        <taxon>Bacillati</taxon>
        <taxon>Actinomycetota</taxon>
        <taxon>Actinomycetes</taxon>
        <taxon>Kitasatosporales</taxon>
        <taxon>Streptomycetaceae</taxon>
        <taxon>Streptomyces</taxon>
    </lineage>
</organism>
<keyword evidence="2" id="KW-0255">Endonuclease</keyword>
<dbReference type="InterPro" id="IPR008538">
    <property type="entry name" value="Uma2"/>
</dbReference>